<keyword evidence="7" id="KW-0347">Helicase</keyword>
<dbReference type="SUPFAM" id="SSF52540">
    <property type="entry name" value="P-loop containing nucleoside triphosphate hydrolases"/>
    <property type="match status" value="2"/>
</dbReference>
<dbReference type="PROSITE" id="PS50011">
    <property type="entry name" value="PROTEIN_KINASE_DOM"/>
    <property type="match status" value="1"/>
</dbReference>
<dbReference type="Pfam" id="PF00176">
    <property type="entry name" value="SNF2-rel_dom"/>
    <property type="match status" value="1"/>
</dbReference>
<dbReference type="InterPro" id="IPR014001">
    <property type="entry name" value="Helicase_ATP-bd"/>
</dbReference>
<evidence type="ECO:0000256" key="9">
    <source>
        <dbReference type="ARBA" id="ARBA00022840"/>
    </source>
</evidence>
<dbReference type="Gene3D" id="1.10.510.10">
    <property type="entry name" value="Transferase(Phosphotransferase) domain 1"/>
    <property type="match status" value="1"/>
</dbReference>
<evidence type="ECO:0000256" key="2">
    <source>
        <dbReference type="ARBA" id="ARBA00008171"/>
    </source>
</evidence>
<evidence type="ECO:0000256" key="6">
    <source>
        <dbReference type="ARBA" id="ARBA00022801"/>
    </source>
</evidence>
<dbReference type="InterPro" id="IPR000719">
    <property type="entry name" value="Prot_kinase_dom"/>
</dbReference>
<dbReference type="Gene3D" id="3.30.40.10">
    <property type="entry name" value="Zinc/RING finger domain, C3HC4 (zinc finger)"/>
    <property type="match status" value="1"/>
</dbReference>
<keyword evidence="4" id="KW-0547">Nucleotide-binding</keyword>
<evidence type="ECO:0000256" key="4">
    <source>
        <dbReference type="ARBA" id="ARBA00022741"/>
    </source>
</evidence>
<dbReference type="InterPro" id="IPR017907">
    <property type="entry name" value="Znf_RING_CS"/>
</dbReference>
<evidence type="ECO:0000256" key="3">
    <source>
        <dbReference type="ARBA" id="ARBA00022723"/>
    </source>
</evidence>
<dbReference type="InterPro" id="IPR013083">
    <property type="entry name" value="Znf_RING/FYVE/PHD"/>
</dbReference>
<dbReference type="GO" id="GO:0000724">
    <property type="term" value="P:double-strand break repair via homologous recombination"/>
    <property type="evidence" value="ECO:0007669"/>
    <property type="project" value="TreeGrafter"/>
</dbReference>
<evidence type="ECO:0000256" key="7">
    <source>
        <dbReference type="ARBA" id="ARBA00022806"/>
    </source>
</evidence>
<comment type="caution">
    <text evidence="15">The sequence shown here is derived from an EMBL/GenBank/DDBJ whole genome shotgun (WGS) entry which is preliminary data.</text>
</comment>
<keyword evidence="6" id="KW-0378">Hydrolase</keyword>
<dbReference type="SMART" id="SM00487">
    <property type="entry name" value="DEXDc"/>
    <property type="match status" value="1"/>
</dbReference>
<dbReference type="Gene3D" id="3.40.50.10810">
    <property type="entry name" value="Tandem AAA-ATPase domain"/>
    <property type="match status" value="1"/>
</dbReference>
<evidence type="ECO:0000259" key="12">
    <source>
        <dbReference type="PROSITE" id="PS50011"/>
    </source>
</evidence>
<evidence type="ECO:0000256" key="1">
    <source>
        <dbReference type="ARBA" id="ARBA00007025"/>
    </source>
</evidence>
<dbReference type="GO" id="GO:0004386">
    <property type="term" value="F:helicase activity"/>
    <property type="evidence" value="ECO:0007669"/>
    <property type="project" value="UniProtKB-KW"/>
</dbReference>
<dbReference type="OrthoDB" id="448448at2759"/>
<comment type="similarity">
    <text evidence="2">Belongs to the protein kinase superfamily. TKL Ser/Thr protein kinase family. ROCO subfamily.</text>
</comment>
<evidence type="ECO:0000313" key="15">
    <source>
        <dbReference type="EMBL" id="RHZ77463.1"/>
    </source>
</evidence>
<dbReference type="Pfam" id="PF07714">
    <property type="entry name" value="PK_Tyr_Ser-Thr"/>
    <property type="match status" value="1"/>
</dbReference>
<dbReference type="InterPro" id="IPR000330">
    <property type="entry name" value="SNF2_N"/>
</dbReference>
<dbReference type="SUPFAM" id="SSF56112">
    <property type="entry name" value="Protein kinase-like (PK-like)"/>
    <property type="match status" value="1"/>
</dbReference>
<dbReference type="PANTHER" id="PTHR45626">
    <property type="entry name" value="TRANSCRIPTION TERMINATION FACTOR 2-RELATED"/>
    <property type="match status" value="1"/>
</dbReference>
<dbReference type="InterPro" id="IPR049730">
    <property type="entry name" value="SNF2/RAD54-like_C"/>
</dbReference>
<dbReference type="GO" id="GO:0016787">
    <property type="term" value="F:hydrolase activity"/>
    <property type="evidence" value="ECO:0007669"/>
    <property type="project" value="UniProtKB-KW"/>
</dbReference>
<dbReference type="GO" id="GO:0005737">
    <property type="term" value="C:cytoplasm"/>
    <property type="evidence" value="ECO:0007669"/>
    <property type="project" value="TreeGrafter"/>
</dbReference>
<evidence type="ECO:0000259" key="14">
    <source>
        <dbReference type="PROSITE" id="PS51192"/>
    </source>
</evidence>
<dbReference type="CDD" id="cd18793">
    <property type="entry name" value="SF2_C_SNF"/>
    <property type="match status" value="1"/>
</dbReference>
<feature type="compositionally biased region" description="Low complexity" evidence="11">
    <location>
        <begin position="675"/>
        <end position="686"/>
    </location>
</feature>
<sequence length="900" mass="102437">MSDKKVSFESALKNNFIKKFDYTKFENIKRIAGGGFGTVYRANSLNSRKHLTNILAVNYHDNIIKFYGISIDPSTETYYLVLQYAKDGDLRTYLRNNFNTLDWKIKIQMAKDITSGLYCIHGENIVHRDLNILVHEGSLLITDLGLSQSLDTNSNSFKGGMLAYSDPGYLRNPLIFKRSKASDIYSLGVLLWEISSGKPPSLETTKVVINGEREGPINGTPEDYIIIYSNAWKDDPNQRPTIKNIFDSLENIKLENLYNGPDDNQEAYTNNQSHASMDAFSKDSVSQASMDEFNKDSVSQASMDEFSKDSVSFSSSFTASNWGKVTEVSQVSTENIKDPVSDQTLTDLANLEITDTPIEDAMRKINAPDGQIDGMTIKLMDHQVLGVSWMVESEKKDNKTVQTIATMVLNRPQQIKSNKVKSTLIVAPTALIHQWKNEILSKTDQEMFSIHVYHESGKARLSQLKKYDVVITTYHTLIRDWPAGTLFRINWFRVVLDEARNIKNMDSRASKACSELNTVHRWCLTGTPIQNHINDLYSYFRFLNFTWYSEWTNFHREISPANSSSMRKVRTILRGICLRRTKDSTLNGKPILQLPEKTIDMVTNEFSQDERQFYDALETKSRIEFNRYLKDGSVLKNYVYILFMLLRLRQACNHPFLTQEDIGNVSSKTGTSKPNGDNGDSSNSNEDSLKSKNLDNELAHAKRVLPKKTYDQLIKNPSNNECSICFDVINNGVVTLCGHIFCQECLDNVLEGDNQESNDFEDRRCPICRHVIKEDNLVNMNAFKQNAKRTEMSNEIQNCDGNDNVFANPQGGAFISSTKIDQLLKELAAGQQEEPGTKTIVFSQWTSMLNLIEDLLIDAGYKFSRYDDTMDTGVGLNLTKANRVIMLDPWWNLCKYFSNF</sequence>
<keyword evidence="3" id="KW-0479">Metal-binding</keyword>
<feature type="domain" description="Protein kinase" evidence="12">
    <location>
        <begin position="25"/>
        <end position="254"/>
    </location>
</feature>
<feature type="region of interest" description="Disordered" evidence="11">
    <location>
        <begin position="663"/>
        <end position="690"/>
    </location>
</feature>
<evidence type="ECO:0000256" key="10">
    <source>
        <dbReference type="PROSITE-ProRule" id="PRU00175"/>
    </source>
</evidence>
<dbReference type="InterPro" id="IPR050628">
    <property type="entry name" value="SNF2_RAD54_helicase_TF"/>
</dbReference>
<evidence type="ECO:0000256" key="11">
    <source>
        <dbReference type="SAM" id="MobiDB-lite"/>
    </source>
</evidence>
<protein>
    <recommendedName>
        <fullName evidence="17">RING-type domain-containing protein</fullName>
    </recommendedName>
</protein>
<dbReference type="PROSITE" id="PS50089">
    <property type="entry name" value="ZF_RING_2"/>
    <property type="match status" value="1"/>
</dbReference>
<proteinExistence type="inferred from homology"/>
<dbReference type="InterPro" id="IPR027417">
    <property type="entry name" value="P-loop_NTPase"/>
</dbReference>
<keyword evidence="5 10" id="KW-0863">Zinc-finger</keyword>
<organism evidence="15 16">
    <name type="scientific">Diversispora epigaea</name>
    <dbReference type="NCBI Taxonomy" id="1348612"/>
    <lineage>
        <taxon>Eukaryota</taxon>
        <taxon>Fungi</taxon>
        <taxon>Fungi incertae sedis</taxon>
        <taxon>Mucoromycota</taxon>
        <taxon>Glomeromycotina</taxon>
        <taxon>Glomeromycetes</taxon>
        <taxon>Diversisporales</taxon>
        <taxon>Diversisporaceae</taxon>
        <taxon>Diversispora</taxon>
    </lineage>
</organism>
<dbReference type="SMART" id="SM00184">
    <property type="entry name" value="RING"/>
    <property type="match status" value="1"/>
</dbReference>
<dbReference type="InterPro" id="IPR001841">
    <property type="entry name" value="Znf_RING"/>
</dbReference>
<dbReference type="PROSITE" id="PS00518">
    <property type="entry name" value="ZF_RING_1"/>
    <property type="match status" value="1"/>
</dbReference>
<comment type="similarity">
    <text evidence="1">Belongs to the SNF2/RAD54 helicase family.</text>
</comment>
<evidence type="ECO:0000313" key="16">
    <source>
        <dbReference type="Proteomes" id="UP000266861"/>
    </source>
</evidence>
<dbReference type="GO" id="GO:0008270">
    <property type="term" value="F:zinc ion binding"/>
    <property type="evidence" value="ECO:0007669"/>
    <property type="project" value="UniProtKB-KW"/>
</dbReference>
<dbReference type="SUPFAM" id="SSF57850">
    <property type="entry name" value="RING/U-box"/>
    <property type="match status" value="1"/>
</dbReference>
<dbReference type="GO" id="GO:0005524">
    <property type="term" value="F:ATP binding"/>
    <property type="evidence" value="ECO:0007669"/>
    <property type="project" value="UniProtKB-KW"/>
</dbReference>
<dbReference type="GO" id="GO:0005634">
    <property type="term" value="C:nucleus"/>
    <property type="evidence" value="ECO:0007669"/>
    <property type="project" value="TreeGrafter"/>
</dbReference>
<dbReference type="Proteomes" id="UP000266861">
    <property type="component" value="Unassembled WGS sequence"/>
</dbReference>
<dbReference type="GO" id="GO:0004672">
    <property type="term" value="F:protein kinase activity"/>
    <property type="evidence" value="ECO:0007669"/>
    <property type="project" value="InterPro"/>
</dbReference>
<dbReference type="InterPro" id="IPR038718">
    <property type="entry name" value="SNF2-like_sf"/>
</dbReference>
<evidence type="ECO:0000256" key="5">
    <source>
        <dbReference type="ARBA" id="ARBA00022771"/>
    </source>
</evidence>
<accession>A0A397IX49</accession>
<evidence type="ECO:0008006" key="17">
    <source>
        <dbReference type="Google" id="ProtNLM"/>
    </source>
</evidence>
<name>A0A397IX49_9GLOM</name>
<evidence type="ECO:0000259" key="13">
    <source>
        <dbReference type="PROSITE" id="PS50089"/>
    </source>
</evidence>
<dbReference type="Pfam" id="PF14634">
    <property type="entry name" value="zf-RING_5"/>
    <property type="match status" value="1"/>
</dbReference>
<dbReference type="AlphaFoldDB" id="A0A397IX49"/>
<dbReference type="PANTHER" id="PTHR45626:SF16">
    <property type="entry name" value="ATP-DEPENDENT HELICASE ULS1"/>
    <property type="match status" value="1"/>
</dbReference>
<keyword evidence="16" id="KW-1185">Reference proteome</keyword>
<keyword evidence="9" id="KW-0067">ATP-binding</keyword>
<dbReference type="STRING" id="1348612.A0A397IX49"/>
<dbReference type="InterPro" id="IPR011009">
    <property type="entry name" value="Kinase-like_dom_sf"/>
</dbReference>
<feature type="domain" description="Helicase ATP-binding" evidence="14">
    <location>
        <begin position="380"/>
        <end position="546"/>
    </location>
</feature>
<reference evidence="15 16" key="1">
    <citation type="submission" date="2018-08" db="EMBL/GenBank/DDBJ databases">
        <title>Genome and evolution of the arbuscular mycorrhizal fungus Diversispora epigaea (formerly Glomus versiforme) and its bacterial endosymbionts.</title>
        <authorList>
            <person name="Sun X."/>
            <person name="Fei Z."/>
            <person name="Harrison M."/>
        </authorList>
    </citation>
    <scope>NUCLEOTIDE SEQUENCE [LARGE SCALE GENOMIC DNA]</scope>
    <source>
        <strain evidence="15 16">IT104</strain>
    </source>
</reference>
<gene>
    <name evidence="15" type="ORF">Glove_177g154</name>
</gene>
<dbReference type="GO" id="GO:0008094">
    <property type="term" value="F:ATP-dependent activity, acting on DNA"/>
    <property type="evidence" value="ECO:0007669"/>
    <property type="project" value="TreeGrafter"/>
</dbReference>
<feature type="domain" description="RING-type" evidence="13">
    <location>
        <begin position="722"/>
        <end position="769"/>
    </location>
</feature>
<dbReference type="EMBL" id="PQFF01000167">
    <property type="protein sequence ID" value="RHZ77463.1"/>
    <property type="molecule type" value="Genomic_DNA"/>
</dbReference>
<dbReference type="InterPro" id="IPR001245">
    <property type="entry name" value="Ser-Thr/Tyr_kinase_cat_dom"/>
</dbReference>
<dbReference type="PROSITE" id="PS51192">
    <property type="entry name" value="HELICASE_ATP_BIND_1"/>
    <property type="match status" value="1"/>
</dbReference>
<feature type="compositionally biased region" description="Polar residues" evidence="11">
    <location>
        <begin position="664"/>
        <end position="674"/>
    </location>
</feature>
<dbReference type="CDD" id="cd18008">
    <property type="entry name" value="DEXDc_SHPRH-like"/>
    <property type="match status" value="1"/>
</dbReference>
<dbReference type="Gene3D" id="3.40.50.300">
    <property type="entry name" value="P-loop containing nucleotide triphosphate hydrolases"/>
    <property type="match status" value="3"/>
</dbReference>
<evidence type="ECO:0000256" key="8">
    <source>
        <dbReference type="ARBA" id="ARBA00022833"/>
    </source>
</evidence>
<keyword evidence="8" id="KW-0862">Zinc</keyword>